<protein>
    <submittedName>
        <fullName evidence="10">DWNN-domain-containing protein</fullName>
    </submittedName>
</protein>
<keyword evidence="4" id="KW-0862">Zinc</keyword>
<evidence type="ECO:0000256" key="1">
    <source>
        <dbReference type="ARBA" id="ARBA00004123"/>
    </source>
</evidence>
<feature type="domain" description="CCHC-type" evidence="8">
    <location>
        <begin position="185"/>
        <end position="199"/>
    </location>
</feature>
<dbReference type="InterPro" id="IPR013083">
    <property type="entry name" value="Znf_RING/FYVE/PHD"/>
</dbReference>
<keyword evidence="2" id="KW-0479">Metal-binding</keyword>
<evidence type="ECO:0000256" key="6">
    <source>
        <dbReference type="PROSITE-ProRule" id="PRU00047"/>
    </source>
</evidence>
<feature type="region of interest" description="Disordered" evidence="7">
    <location>
        <begin position="363"/>
        <end position="468"/>
    </location>
</feature>
<feature type="compositionally biased region" description="Low complexity" evidence="7">
    <location>
        <begin position="453"/>
        <end position="465"/>
    </location>
</feature>
<dbReference type="InterPro" id="IPR014891">
    <property type="entry name" value="DWNN_domain"/>
</dbReference>
<dbReference type="PANTHER" id="PTHR15439:SF0">
    <property type="entry name" value="CELL DIVISION CYCLE AND APOPTOSIS REGULATOR PROTEIN 1-RELATED"/>
    <property type="match status" value="1"/>
</dbReference>
<comment type="subcellular location">
    <subcellularLocation>
        <location evidence="1">Nucleus</location>
    </subcellularLocation>
</comment>
<dbReference type="AlphaFoldDB" id="A0A8E2F0M3"/>
<evidence type="ECO:0000256" key="7">
    <source>
        <dbReference type="SAM" id="MobiDB-lite"/>
    </source>
</evidence>
<dbReference type="Gene3D" id="3.30.40.10">
    <property type="entry name" value="Zinc/RING finger domain, C3HC4 (zinc finger)"/>
    <property type="match status" value="1"/>
</dbReference>
<gene>
    <name evidence="10" type="ORF">AOQ84DRAFT_42279</name>
</gene>
<dbReference type="SUPFAM" id="SSF57850">
    <property type="entry name" value="RING/U-box"/>
    <property type="match status" value="1"/>
</dbReference>
<feature type="region of interest" description="Disordered" evidence="7">
    <location>
        <begin position="584"/>
        <end position="674"/>
    </location>
</feature>
<organism evidence="10 11">
    <name type="scientific">Glonium stellatum</name>
    <dbReference type="NCBI Taxonomy" id="574774"/>
    <lineage>
        <taxon>Eukaryota</taxon>
        <taxon>Fungi</taxon>
        <taxon>Dikarya</taxon>
        <taxon>Ascomycota</taxon>
        <taxon>Pezizomycotina</taxon>
        <taxon>Dothideomycetes</taxon>
        <taxon>Pleosporomycetidae</taxon>
        <taxon>Gloniales</taxon>
        <taxon>Gloniaceae</taxon>
        <taxon>Glonium</taxon>
    </lineage>
</organism>
<dbReference type="Proteomes" id="UP000250140">
    <property type="component" value="Unassembled WGS sequence"/>
</dbReference>
<dbReference type="SUPFAM" id="SSF57756">
    <property type="entry name" value="Retrovirus zinc finger-like domains"/>
    <property type="match status" value="1"/>
</dbReference>
<evidence type="ECO:0000313" key="11">
    <source>
        <dbReference type="Proteomes" id="UP000250140"/>
    </source>
</evidence>
<evidence type="ECO:0000256" key="2">
    <source>
        <dbReference type="ARBA" id="ARBA00022723"/>
    </source>
</evidence>
<evidence type="ECO:0000259" key="9">
    <source>
        <dbReference type="PROSITE" id="PS51282"/>
    </source>
</evidence>
<accession>A0A8E2F0M3</accession>
<feature type="region of interest" description="Disordered" evidence="7">
    <location>
        <begin position="102"/>
        <end position="131"/>
    </location>
</feature>
<dbReference type="Pfam" id="PF08783">
    <property type="entry name" value="DWNN"/>
    <property type="match status" value="1"/>
</dbReference>
<sequence length="674" mass="74126">MASSVFFKFKSSKEPQRIAFDGTGISVFELKREIITISGLGDGTDFDLAIYNEDSNEEYDDDTTIIPRSTSVVARRLPATKPGHGKAARYVSGKAPVNAKNTHRVETPASKPAVQGKTAPVGISASDTNSAQTEEERIAAMFKAGADQWEQQQQQMANAKPVHRSTYKSKPVNVPDHDPPPGYICYRCHEKGHWIQACPTNDDPNFESRPRIKRTTGIPRSFLKTVEKPVAPTNDGLTDNSKQPSGVMVNAEGEYVIAEPDKASWEQFQAKAKASAAQAEAAATGSKELRDRGLECPIDKRMFVEPMKTPCCGKTYCNDCIENALVNSDLVCPNCSKEGVLIDDLVTDEEMVAKIKAFEEEKVAERKAKEASKSPKLGVASPVMSGDDVTKVKPEANGESKSKSKSPSPSQSGPNTPYTVAAKPVTNGISSSKKRPAEEELKNDRMPAPPTAPAAMRKQQQQQQQAVPNNLEQEFINQMKALGNLPLSNQPFSNANMAMQMSMPQMMGMPQNMMNPMMMQGGANWAMYNNYQGMNSMGYPNQNGMMNSMGFPQGGGMYGNFPSNMGQGYQQNWQQSQAGWGGMNMGGMQGPNPQVQNQHQMQQHQQRPPQAPQAPASMQTGSVVKMGVFPNQQRTVFSEPFPNEEDNAYFRKPVNPHRHQNRQRRARPSDYTEL</sequence>
<dbReference type="InterPro" id="IPR001878">
    <property type="entry name" value="Znf_CCHC"/>
</dbReference>
<evidence type="ECO:0000256" key="5">
    <source>
        <dbReference type="ARBA" id="ARBA00023242"/>
    </source>
</evidence>
<dbReference type="PROSITE" id="PS51282">
    <property type="entry name" value="DWNN"/>
    <property type="match status" value="1"/>
</dbReference>
<feature type="compositionally biased region" description="Basic and acidic residues" evidence="7">
    <location>
        <begin position="388"/>
        <end position="402"/>
    </location>
</feature>
<evidence type="ECO:0000256" key="3">
    <source>
        <dbReference type="ARBA" id="ARBA00022771"/>
    </source>
</evidence>
<dbReference type="GO" id="GO:0005634">
    <property type="term" value="C:nucleus"/>
    <property type="evidence" value="ECO:0007669"/>
    <property type="project" value="UniProtKB-SubCell"/>
</dbReference>
<dbReference type="GO" id="GO:0003676">
    <property type="term" value="F:nucleic acid binding"/>
    <property type="evidence" value="ECO:0007669"/>
    <property type="project" value="InterPro"/>
</dbReference>
<dbReference type="FunFam" id="4.10.60.10:FF:000005">
    <property type="entry name" value="E3 ubiquitin-protein ligase RBBP6"/>
    <property type="match status" value="1"/>
</dbReference>
<keyword evidence="5" id="KW-0539">Nucleus</keyword>
<feature type="compositionally biased region" description="Low complexity" evidence="7">
    <location>
        <begin position="405"/>
        <end position="414"/>
    </location>
</feature>
<dbReference type="InterPro" id="IPR025829">
    <property type="entry name" value="Zn_knuckle_CX2CX3GHX4C"/>
</dbReference>
<dbReference type="GO" id="GO:0061630">
    <property type="term" value="F:ubiquitin protein ligase activity"/>
    <property type="evidence" value="ECO:0007669"/>
    <property type="project" value="InterPro"/>
</dbReference>
<evidence type="ECO:0000256" key="4">
    <source>
        <dbReference type="ARBA" id="ARBA00022833"/>
    </source>
</evidence>
<dbReference type="Pfam" id="PF13696">
    <property type="entry name" value="zf-CCHC_2"/>
    <property type="match status" value="1"/>
</dbReference>
<reference evidence="10 11" key="1">
    <citation type="journal article" date="2016" name="Nat. Commun.">
        <title>Ectomycorrhizal ecology is imprinted in the genome of the dominant symbiotic fungus Cenococcum geophilum.</title>
        <authorList>
            <consortium name="DOE Joint Genome Institute"/>
            <person name="Peter M."/>
            <person name="Kohler A."/>
            <person name="Ohm R.A."/>
            <person name="Kuo A."/>
            <person name="Krutzmann J."/>
            <person name="Morin E."/>
            <person name="Arend M."/>
            <person name="Barry K.W."/>
            <person name="Binder M."/>
            <person name="Choi C."/>
            <person name="Clum A."/>
            <person name="Copeland A."/>
            <person name="Grisel N."/>
            <person name="Haridas S."/>
            <person name="Kipfer T."/>
            <person name="LaButti K."/>
            <person name="Lindquist E."/>
            <person name="Lipzen A."/>
            <person name="Maire R."/>
            <person name="Meier B."/>
            <person name="Mihaltcheva S."/>
            <person name="Molinier V."/>
            <person name="Murat C."/>
            <person name="Poggeler S."/>
            <person name="Quandt C.A."/>
            <person name="Sperisen C."/>
            <person name="Tritt A."/>
            <person name="Tisserant E."/>
            <person name="Crous P.W."/>
            <person name="Henrissat B."/>
            <person name="Nehls U."/>
            <person name="Egli S."/>
            <person name="Spatafora J.W."/>
            <person name="Grigoriev I.V."/>
            <person name="Martin F.M."/>
        </authorList>
    </citation>
    <scope>NUCLEOTIDE SEQUENCE [LARGE SCALE GENOMIC DNA]</scope>
    <source>
        <strain evidence="10 11">CBS 207.34</strain>
    </source>
</reference>
<name>A0A8E2F0M3_9PEZI</name>
<dbReference type="OrthoDB" id="106784at2759"/>
<dbReference type="EMBL" id="KV749666">
    <property type="protein sequence ID" value="OCL08356.1"/>
    <property type="molecule type" value="Genomic_DNA"/>
</dbReference>
<dbReference type="InterPro" id="IPR036875">
    <property type="entry name" value="Znf_CCHC_sf"/>
</dbReference>
<feature type="compositionally biased region" description="Basic residues" evidence="7">
    <location>
        <begin position="654"/>
        <end position="666"/>
    </location>
</feature>
<feature type="domain" description="DWNN" evidence="9">
    <location>
        <begin position="5"/>
        <end position="78"/>
    </location>
</feature>
<dbReference type="GO" id="GO:0016567">
    <property type="term" value="P:protein ubiquitination"/>
    <property type="evidence" value="ECO:0007669"/>
    <property type="project" value="InterPro"/>
</dbReference>
<dbReference type="GO" id="GO:0008270">
    <property type="term" value="F:zinc ion binding"/>
    <property type="evidence" value="ECO:0007669"/>
    <property type="project" value="UniProtKB-KW"/>
</dbReference>
<feature type="compositionally biased region" description="Basic and acidic residues" evidence="7">
    <location>
        <begin position="435"/>
        <end position="445"/>
    </location>
</feature>
<dbReference type="GO" id="GO:0006511">
    <property type="term" value="P:ubiquitin-dependent protein catabolic process"/>
    <property type="evidence" value="ECO:0007669"/>
    <property type="project" value="TreeGrafter"/>
</dbReference>
<dbReference type="CDD" id="cd16620">
    <property type="entry name" value="vRING-HC-C4C4_RBBP6"/>
    <property type="match status" value="1"/>
</dbReference>
<dbReference type="PANTHER" id="PTHR15439">
    <property type="entry name" value="RETINOBLASTOMA-BINDING PROTEIN 6"/>
    <property type="match status" value="1"/>
</dbReference>
<keyword evidence="3 6" id="KW-0863">Zinc-finger</keyword>
<dbReference type="PROSITE" id="PS50158">
    <property type="entry name" value="ZF_CCHC"/>
    <property type="match status" value="1"/>
</dbReference>
<feature type="compositionally biased region" description="Low complexity" evidence="7">
    <location>
        <begin position="590"/>
        <end position="619"/>
    </location>
</feature>
<keyword evidence="11" id="KW-1185">Reference proteome</keyword>
<dbReference type="Gene3D" id="3.10.20.90">
    <property type="entry name" value="Phosphatidylinositol 3-kinase Catalytic Subunit, Chain A, domain 1"/>
    <property type="match status" value="1"/>
</dbReference>
<dbReference type="GO" id="GO:0006397">
    <property type="term" value="P:mRNA processing"/>
    <property type="evidence" value="ECO:0007669"/>
    <property type="project" value="InterPro"/>
</dbReference>
<proteinExistence type="predicted"/>
<dbReference type="Gene3D" id="4.10.60.10">
    <property type="entry name" value="Zinc finger, CCHC-type"/>
    <property type="match status" value="1"/>
</dbReference>
<feature type="compositionally biased region" description="Basic and acidic residues" evidence="7">
    <location>
        <begin position="363"/>
        <end position="373"/>
    </location>
</feature>
<dbReference type="SMART" id="SM01180">
    <property type="entry name" value="DWNN"/>
    <property type="match status" value="1"/>
</dbReference>
<dbReference type="InterPro" id="IPR033489">
    <property type="entry name" value="RBBP6"/>
</dbReference>
<evidence type="ECO:0000259" key="8">
    <source>
        <dbReference type="PROSITE" id="PS50158"/>
    </source>
</evidence>
<evidence type="ECO:0000313" key="10">
    <source>
        <dbReference type="EMBL" id="OCL08356.1"/>
    </source>
</evidence>